<keyword evidence="1" id="KW-0732">Signal</keyword>
<dbReference type="RefSeq" id="WP_270113227.1">
    <property type="nucleotide sequence ID" value="NZ_BAAAOL010000017.1"/>
</dbReference>
<accession>A0A9W6G9L0</accession>
<dbReference type="Proteomes" id="UP001144313">
    <property type="component" value="Unassembled WGS sequence"/>
</dbReference>
<reference evidence="2" key="1">
    <citation type="submission" date="2022-12" db="EMBL/GenBank/DDBJ databases">
        <title>Reference genome sequencing for broad-spectrum identification of bacterial and archaeal isolates by mass spectrometry.</title>
        <authorList>
            <person name="Sekiguchi Y."/>
            <person name="Tourlousse D.M."/>
        </authorList>
    </citation>
    <scope>NUCLEOTIDE SEQUENCE</scope>
    <source>
        <strain evidence="2">LLR39Z86</strain>
    </source>
</reference>
<name>A0A9W6G9L0_9ACTN</name>
<protein>
    <submittedName>
        <fullName evidence="2">Uncharacterized protein</fullName>
    </submittedName>
</protein>
<feature type="signal peptide" evidence="1">
    <location>
        <begin position="1"/>
        <end position="25"/>
    </location>
</feature>
<gene>
    <name evidence="2" type="ORF">GALLR39Z86_27460</name>
</gene>
<dbReference type="EMBL" id="BSDT01000001">
    <property type="protein sequence ID" value="GLI42896.1"/>
    <property type="molecule type" value="Genomic_DNA"/>
</dbReference>
<dbReference type="AlphaFoldDB" id="A0A9W6G9L0"/>
<proteinExistence type="predicted"/>
<comment type="caution">
    <text evidence="2">The sequence shown here is derived from an EMBL/GenBank/DDBJ whole genome shotgun (WGS) entry which is preliminary data.</text>
</comment>
<feature type="chain" id="PRO_5040980861" evidence="1">
    <location>
        <begin position="26"/>
        <end position="257"/>
    </location>
</feature>
<sequence>MRTRTRIAAAIGVIAAASVTGIAVAAIATPATGLDTQAATEPGVMLGHGSDHLPSVTAADWVTYADHVVVVEALSEEVLAPTAEDLERGEGIIGRTVALSIEEVLWSREGAAVAAPATWEYSGLGWHFDEGDVTDTVEMALHDLPRVEVGHRYVMAIRWEKAVCDEDGEYTRAQWRGLGEGSEIPYDDDTIGNGESEGTVQDAAAFAADAEEEADQGVEELLAGQDADAIVTALNSAVPDTAAQTELAAFDAETSCV</sequence>
<organism evidence="2 3">
    <name type="scientific">Glycomyces algeriensis</name>
    <dbReference type="NCBI Taxonomy" id="256037"/>
    <lineage>
        <taxon>Bacteria</taxon>
        <taxon>Bacillati</taxon>
        <taxon>Actinomycetota</taxon>
        <taxon>Actinomycetes</taxon>
        <taxon>Glycomycetales</taxon>
        <taxon>Glycomycetaceae</taxon>
        <taxon>Glycomyces</taxon>
    </lineage>
</organism>
<evidence type="ECO:0000313" key="3">
    <source>
        <dbReference type="Proteomes" id="UP001144313"/>
    </source>
</evidence>
<evidence type="ECO:0000313" key="2">
    <source>
        <dbReference type="EMBL" id="GLI42896.1"/>
    </source>
</evidence>
<keyword evidence="3" id="KW-1185">Reference proteome</keyword>
<evidence type="ECO:0000256" key="1">
    <source>
        <dbReference type="SAM" id="SignalP"/>
    </source>
</evidence>